<keyword evidence="12" id="KW-1185">Reference proteome</keyword>
<keyword evidence="6" id="KW-0149">Chlorophyll biosynthesis</keyword>
<evidence type="ECO:0000256" key="3">
    <source>
        <dbReference type="ARBA" id="ARBA00022531"/>
    </source>
</evidence>
<dbReference type="PRINTS" id="PR00420">
    <property type="entry name" value="RNGMNOXGNASE"/>
</dbReference>
<evidence type="ECO:0000256" key="7">
    <source>
        <dbReference type="ARBA" id="ARBA00023444"/>
    </source>
</evidence>
<name>A0ABT8ADL3_9PROT</name>
<evidence type="ECO:0000313" key="12">
    <source>
        <dbReference type="Proteomes" id="UP001529369"/>
    </source>
</evidence>
<evidence type="ECO:0000256" key="4">
    <source>
        <dbReference type="ARBA" id="ARBA00022857"/>
    </source>
</evidence>
<dbReference type="InterPro" id="IPR036188">
    <property type="entry name" value="FAD/NAD-bd_sf"/>
</dbReference>
<evidence type="ECO:0000256" key="1">
    <source>
        <dbReference type="ARBA" id="ARBA00006632"/>
    </source>
</evidence>
<reference evidence="12" key="1">
    <citation type="journal article" date="2019" name="Int. J. Syst. Evol. Microbiol.">
        <title>The Global Catalogue of Microorganisms (GCM) 10K type strain sequencing project: providing services to taxonomists for standard genome sequencing and annotation.</title>
        <authorList>
            <consortium name="The Broad Institute Genomics Platform"/>
            <consortium name="The Broad Institute Genome Sequencing Center for Infectious Disease"/>
            <person name="Wu L."/>
            <person name="Ma J."/>
        </authorList>
    </citation>
    <scope>NUCLEOTIDE SEQUENCE [LARGE SCALE GENOMIC DNA]</scope>
    <source>
        <strain evidence="12">CECT 7131</strain>
    </source>
</reference>
<gene>
    <name evidence="11" type="ORF">QWZ14_24525</name>
</gene>
<evidence type="ECO:0000256" key="2">
    <source>
        <dbReference type="ARBA" id="ARBA00012380"/>
    </source>
</evidence>
<keyword evidence="3" id="KW-0602">Photosynthesis</keyword>
<evidence type="ECO:0000256" key="5">
    <source>
        <dbReference type="ARBA" id="ARBA00023002"/>
    </source>
</evidence>
<dbReference type="InterPro" id="IPR010253">
    <property type="entry name" value="BchP_ChlP_pln/prok"/>
</dbReference>
<dbReference type="Pfam" id="PF01494">
    <property type="entry name" value="FAD_binding_3"/>
    <property type="match status" value="1"/>
</dbReference>
<proteinExistence type="inferred from homology"/>
<feature type="domain" description="FAD-binding" evidence="10">
    <location>
        <begin position="4"/>
        <end position="157"/>
    </location>
</feature>
<dbReference type="Proteomes" id="UP001529369">
    <property type="component" value="Unassembled WGS sequence"/>
</dbReference>
<dbReference type="NCBIfam" id="TIGR02023">
    <property type="entry name" value="BchP-ChlP"/>
    <property type="match status" value="1"/>
</dbReference>
<dbReference type="InterPro" id="IPR050407">
    <property type="entry name" value="Geranylgeranyl_reductase"/>
</dbReference>
<dbReference type="RefSeq" id="WP_290319600.1">
    <property type="nucleotide sequence ID" value="NZ_JAUFPN010000195.1"/>
</dbReference>
<comment type="similarity">
    <text evidence="1">Belongs to the geranylgeranyl reductase family. ChlP subfamily.</text>
</comment>
<organism evidence="11 12">
    <name type="scientific">Paeniroseomonas aquatica</name>
    <dbReference type="NCBI Taxonomy" id="373043"/>
    <lineage>
        <taxon>Bacteria</taxon>
        <taxon>Pseudomonadati</taxon>
        <taxon>Pseudomonadota</taxon>
        <taxon>Alphaproteobacteria</taxon>
        <taxon>Acetobacterales</taxon>
        <taxon>Acetobacteraceae</taxon>
        <taxon>Paeniroseomonas</taxon>
    </lineage>
</organism>
<dbReference type="SUPFAM" id="SSF51905">
    <property type="entry name" value="FAD/NAD(P)-binding domain"/>
    <property type="match status" value="1"/>
</dbReference>
<comment type="pathway">
    <text evidence="7">Porphyrin-containing compound metabolism.</text>
</comment>
<evidence type="ECO:0000256" key="8">
    <source>
        <dbReference type="ARBA" id="ARBA00033069"/>
    </source>
</evidence>
<dbReference type="PANTHER" id="PTHR42685">
    <property type="entry name" value="GERANYLGERANYL DIPHOSPHATE REDUCTASE"/>
    <property type="match status" value="1"/>
</dbReference>
<evidence type="ECO:0000313" key="11">
    <source>
        <dbReference type="EMBL" id="MDN3567556.1"/>
    </source>
</evidence>
<evidence type="ECO:0000256" key="9">
    <source>
        <dbReference type="ARBA" id="ARBA00047837"/>
    </source>
</evidence>
<comment type="catalytic activity">
    <reaction evidence="9">
        <text>phytyl diphosphate + 3 NADP(+) = geranylgeranyl diphosphate + 3 NADPH + 3 H(+)</text>
        <dbReference type="Rhea" id="RHEA:26229"/>
        <dbReference type="ChEBI" id="CHEBI:15378"/>
        <dbReference type="ChEBI" id="CHEBI:57533"/>
        <dbReference type="ChEBI" id="CHEBI:57783"/>
        <dbReference type="ChEBI" id="CHEBI:58349"/>
        <dbReference type="ChEBI" id="CHEBI:75434"/>
        <dbReference type="EC" id="1.3.1.83"/>
    </reaction>
</comment>
<keyword evidence="4" id="KW-0521">NADP</keyword>
<evidence type="ECO:0000256" key="6">
    <source>
        <dbReference type="ARBA" id="ARBA00023171"/>
    </source>
</evidence>
<evidence type="ECO:0000259" key="10">
    <source>
        <dbReference type="Pfam" id="PF01494"/>
    </source>
</evidence>
<dbReference type="NCBIfam" id="TIGR02032">
    <property type="entry name" value="GG-red-SF"/>
    <property type="match status" value="1"/>
</dbReference>
<dbReference type="Gene3D" id="3.50.50.60">
    <property type="entry name" value="FAD/NAD(P)-binding domain"/>
    <property type="match status" value="1"/>
</dbReference>
<dbReference type="InterPro" id="IPR011777">
    <property type="entry name" value="Geranylgeranyl_Rdtase_fam"/>
</dbReference>
<accession>A0ABT8ADL3</accession>
<dbReference type="EMBL" id="JAUFPN010000195">
    <property type="protein sequence ID" value="MDN3567556.1"/>
    <property type="molecule type" value="Genomic_DNA"/>
</dbReference>
<dbReference type="InterPro" id="IPR002938">
    <property type="entry name" value="FAD-bd"/>
</dbReference>
<dbReference type="EC" id="1.3.1.83" evidence="2"/>
<comment type="caution">
    <text evidence="11">The sequence shown here is derived from an EMBL/GenBank/DDBJ whole genome shotgun (WGS) entry which is preliminary data.</text>
</comment>
<dbReference type="PANTHER" id="PTHR42685:SF4">
    <property type="entry name" value="GERANYLGERANYL DIPHOSPHATE REDUCTASE, CHLOROPLASTIC"/>
    <property type="match status" value="1"/>
</dbReference>
<sequence>METFDVVVVGGGPSGATAAHDLARQGRRVLLLDKAGRIKPCGGAIPPRLVRDFDIPDSIIVARVNAARMISPTDKEVDMPIDGGFVGMVDREHFDEFLRARAAECGAVRRTGSFEQVERDLDGTAIVAFTEKGGTLVRIRARSVIGADGAKSKVAKQEVPAAARVPCVFAYHEIIESPADGAGKFDAKRCDVFYQGKHSPDFYSWIFPHGDTTSIGTGSAHKGFSLRGSVGALRQATGLEGARTIRREGAPIPMKPAKRWDNGRDVVLAGDASGVVAPASGEGIYYAMLGGRLAAEAAEAFLASGDPAALKLARKRFMKAHGRVFWILGIMQYFWYSSDKRREKFVAICADKDVQRLTWESYMNKELVRRDPLAHVRIFFKDLAHLFGFARA</sequence>
<protein>
    <recommendedName>
        <fullName evidence="2">geranylgeranyl diphosphate reductase</fullName>
        <ecNumber evidence="2">1.3.1.83</ecNumber>
    </recommendedName>
    <alternativeName>
        <fullName evidence="8">Geranylgeranyl reductase</fullName>
    </alternativeName>
</protein>
<keyword evidence="5" id="KW-0560">Oxidoreductase</keyword>